<evidence type="ECO:0000256" key="2">
    <source>
        <dbReference type="SAM" id="Phobius"/>
    </source>
</evidence>
<sequence>MEVEKDKIKDLFSSKLGNFEPEVPASVWGGLDQLLSDPLTPSADANSANSSTGNAASSSGNASIIKVVAVIIGLAAAIATGILFIPDGKEERIVIDSKNIVTEEPQVPFVERPDTGKIVLPVEPMIVKAEAPVYKQEDIEPVVEEEPVVVAVDTSEVTEEPPKEVIKQVVVVDGPLVLKPTAELPKKKVSHGISLGLKADANLFTENITERGGDLLFSHKDRSELFNKLLKEENSEFEMEHKLPISFGVTVSKQISPRLSLETGLIYTRLSSKVRSNSKFNLNETQTFNYLGVPLSVNYTFYELGKTRFYLSLGAMIQKDISGKYVSNMNFLMSDITETEIAKDIFYSEPYYINQSVKQSNPQFSVFSTLGVTYPLYRKLYLYGAIGGAYYFDAENQYRTIYSDKKTQLNLNLGIKFDF</sequence>
<keyword evidence="2" id="KW-0812">Transmembrane</keyword>
<feature type="compositionally biased region" description="Low complexity" evidence="1">
    <location>
        <begin position="42"/>
        <end position="58"/>
    </location>
</feature>
<dbReference type="EMBL" id="JACIEP010000016">
    <property type="protein sequence ID" value="MBB4037721.1"/>
    <property type="molecule type" value="Genomic_DNA"/>
</dbReference>
<evidence type="ECO:0000256" key="1">
    <source>
        <dbReference type="SAM" id="MobiDB-lite"/>
    </source>
</evidence>
<protein>
    <recommendedName>
        <fullName evidence="3">Outer membrane protein beta-barrel domain-containing protein</fullName>
    </recommendedName>
</protein>
<evidence type="ECO:0000313" key="4">
    <source>
        <dbReference type="EMBL" id="MBB4037721.1"/>
    </source>
</evidence>
<dbReference type="SUPFAM" id="SSF56925">
    <property type="entry name" value="OMPA-like"/>
    <property type="match status" value="1"/>
</dbReference>
<name>A0A840CRP4_9BACT</name>
<evidence type="ECO:0000259" key="3">
    <source>
        <dbReference type="Pfam" id="PF13568"/>
    </source>
</evidence>
<proteinExistence type="predicted"/>
<feature type="transmembrane region" description="Helical" evidence="2">
    <location>
        <begin position="64"/>
        <end position="85"/>
    </location>
</feature>
<accession>A0A840CRP4</accession>
<reference evidence="4 5" key="1">
    <citation type="submission" date="2020-08" db="EMBL/GenBank/DDBJ databases">
        <title>Genomic Encyclopedia of Type Strains, Phase IV (KMG-IV): sequencing the most valuable type-strain genomes for metagenomic binning, comparative biology and taxonomic classification.</title>
        <authorList>
            <person name="Goeker M."/>
        </authorList>
    </citation>
    <scope>NUCLEOTIDE SEQUENCE [LARGE SCALE GENOMIC DNA]</scope>
    <source>
        <strain evidence="4 5">DSM 104969</strain>
    </source>
</reference>
<evidence type="ECO:0000313" key="5">
    <source>
        <dbReference type="Proteomes" id="UP000555103"/>
    </source>
</evidence>
<organism evidence="4 5">
    <name type="scientific">Dysgonomonas hofstadii</name>
    <dbReference type="NCBI Taxonomy" id="637886"/>
    <lineage>
        <taxon>Bacteria</taxon>
        <taxon>Pseudomonadati</taxon>
        <taxon>Bacteroidota</taxon>
        <taxon>Bacteroidia</taxon>
        <taxon>Bacteroidales</taxon>
        <taxon>Dysgonomonadaceae</taxon>
        <taxon>Dysgonomonas</taxon>
    </lineage>
</organism>
<dbReference type="InterPro" id="IPR011250">
    <property type="entry name" value="OMP/PagP_B-barrel"/>
</dbReference>
<feature type="region of interest" description="Disordered" evidence="1">
    <location>
        <begin position="39"/>
        <end position="58"/>
    </location>
</feature>
<gene>
    <name evidence="4" type="ORF">GGR21_003642</name>
</gene>
<dbReference type="Gene3D" id="2.40.160.20">
    <property type="match status" value="1"/>
</dbReference>
<keyword evidence="2" id="KW-0472">Membrane</keyword>
<dbReference type="Pfam" id="PF13568">
    <property type="entry name" value="OMP_b-brl_2"/>
    <property type="match status" value="1"/>
</dbReference>
<dbReference type="Proteomes" id="UP000555103">
    <property type="component" value="Unassembled WGS sequence"/>
</dbReference>
<keyword evidence="5" id="KW-1185">Reference proteome</keyword>
<comment type="caution">
    <text evidence="4">The sequence shown here is derived from an EMBL/GenBank/DDBJ whole genome shotgun (WGS) entry which is preliminary data.</text>
</comment>
<dbReference type="RefSeq" id="WP_183308549.1">
    <property type="nucleotide sequence ID" value="NZ_JACIEP010000016.1"/>
</dbReference>
<keyword evidence="2" id="KW-1133">Transmembrane helix</keyword>
<dbReference type="AlphaFoldDB" id="A0A840CRP4"/>
<dbReference type="InterPro" id="IPR025665">
    <property type="entry name" value="Beta-barrel_OMP_2"/>
</dbReference>
<feature type="domain" description="Outer membrane protein beta-barrel" evidence="3">
    <location>
        <begin position="231"/>
        <end position="384"/>
    </location>
</feature>